<evidence type="ECO:0000313" key="2">
    <source>
        <dbReference type="Proteomes" id="UP000008909"/>
    </source>
</evidence>
<protein>
    <submittedName>
        <fullName evidence="1">Uncharacterized protein</fullName>
    </submittedName>
</protein>
<proteinExistence type="predicted"/>
<reference evidence="1" key="1">
    <citation type="journal article" date="2011" name="Genome Biol.">
        <title>The draft genome of the carcinogenic human liver fluke Clonorchis sinensis.</title>
        <authorList>
            <person name="Wang X."/>
            <person name="Chen W."/>
            <person name="Huang Y."/>
            <person name="Sun J."/>
            <person name="Men J."/>
            <person name="Liu H."/>
            <person name="Luo F."/>
            <person name="Guo L."/>
            <person name="Lv X."/>
            <person name="Deng C."/>
            <person name="Zhou C."/>
            <person name="Fan Y."/>
            <person name="Li X."/>
            <person name="Huang L."/>
            <person name="Hu Y."/>
            <person name="Liang C."/>
            <person name="Hu X."/>
            <person name="Xu J."/>
            <person name="Yu X."/>
        </authorList>
    </citation>
    <scope>NUCLEOTIDE SEQUENCE [LARGE SCALE GENOMIC DNA]</scope>
    <source>
        <strain evidence="1">Henan</strain>
    </source>
</reference>
<reference key="2">
    <citation type="submission" date="2011-10" db="EMBL/GenBank/DDBJ databases">
        <title>The genome and transcriptome sequence of Clonorchis sinensis provide insights into the carcinogenic liver fluke.</title>
        <authorList>
            <person name="Wang X."/>
            <person name="Huang Y."/>
            <person name="Chen W."/>
            <person name="Liu H."/>
            <person name="Guo L."/>
            <person name="Chen Y."/>
            <person name="Luo F."/>
            <person name="Zhou W."/>
            <person name="Sun J."/>
            <person name="Mao Q."/>
            <person name="Liang P."/>
            <person name="Zhou C."/>
            <person name="Tian Y."/>
            <person name="Men J."/>
            <person name="Lv X."/>
            <person name="Huang L."/>
            <person name="Zhou J."/>
            <person name="Hu Y."/>
            <person name="Li R."/>
            <person name="Zhang F."/>
            <person name="Lei H."/>
            <person name="Li X."/>
            <person name="Hu X."/>
            <person name="Liang C."/>
            <person name="Xu J."/>
            <person name="Wu Z."/>
            <person name="Yu X."/>
        </authorList>
    </citation>
    <scope>NUCLEOTIDE SEQUENCE</scope>
    <source>
        <strain>Henan</strain>
    </source>
</reference>
<dbReference type="Proteomes" id="UP000008909">
    <property type="component" value="Unassembled WGS sequence"/>
</dbReference>
<name>G7YSY0_CLOSI</name>
<dbReference type="AlphaFoldDB" id="G7YSY0"/>
<sequence>MGRVCGAKKFGKLNEDFFDYTNVNLLQTADLFSLLSAQVLEVGRKVNGDEAELPAKARTNTNESRYYVNDALTTTTLDCVQDPNACHEKDVTTSGKRNTTSCCKTDLCNSSPAMSIYVTLTTVLCLLLSGVQIPLDKKTDGLQDRQSDERETANGRVLDQVTHRRLHSPLDITVPLVHLVTFLFGIDDWTLLPLKTLFEASTKLHCYNCLRTEKLNGTVSS</sequence>
<organism evidence="1 2">
    <name type="scientific">Clonorchis sinensis</name>
    <name type="common">Chinese liver fluke</name>
    <dbReference type="NCBI Taxonomy" id="79923"/>
    <lineage>
        <taxon>Eukaryota</taxon>
        <taxon>Metazoa</taxon>
        <taxon>Spiralia</taxon>
        <taxon>Lophotrochozoa</taxon>
        <taxon>Platyhelminthes</taxon>
        <taxon>Trematoda</taxon>
        <taxon>Digenea</taxon>
        <taxon>Opisthorchiida</taxon>
        <taxon>Opisthorchiata</taxon>
        <taxon>Opisthorchiidae</taxon>
        <taxon>Clonorchis</taxon>
    </lineage>
</organism>
<accession>G7YSY0</accession>
<keyword evidence="2" id="KW-1185">Reference proteome</keyword>
<gene>
    <name evidence="1" type="ORF">CLF_109811</name>
</gene>
<dbReference type="EMBL" id="DF144148">
    <property type="protein sequence ID" value="GAA56060.1"/>
    <property type="molecule type" value="Genomic_DNA"/>
</dbReference>
<evidence type="ECO:0000313" key="1">
    <source>
        <dbReference type="EMBL" id="GAA56060.1"/>
    </source>
</evidence>